<dbReference type="Pfam" id="PF11716">
    <property type="entry name" value="MDMPI_N"/>
    <property type="match status" value="1"/>
</dbReference>
<organism evidence="3 4">
    <name type="scientific">Streptomyces prasinosporus</name>
    <dbReference type="NCBI Taxonomy" id="68256"/>
    <lineage>
        <taxon>Bacteria</taxon>
        <taxon>Bacillati</taxon>
        <taxon>Actinomycetota</taxon>
        <taxon>Actinomycetes</taxon>
        <taxon>Kitasatosporales</taxon>
        <taxon>Streptomycetaceae</taxon>
        <taxon>Streptomyces</taxon>
        <taxon>Streptomyces albogriseolus group</taxon>
    </lineage>
</organism>
<evidence type="ECO:0000259" key="2">
    <source>
        <dbReference type="Pfam" id="PF11716"/>
    </source>
</evidence>
<gene>
    <name evidence="3" type="ORF">GCM10019016_073410</name>
</gene>
<sequence length="144" mass="16050">MNRDRAVEAFRLEAGQLARAMTEVSEAEWRLPARCEPWKVCDLLAHVRVVIAWLPDMLTVPAPVRAEVSAAEYYRPDDRFAPEGNATRTALAQAHAAEHVSGTVLVEDFEATCQRVDRLCRAGRTRGRRPGKATSVRRKPGRSA</sequence>
<dbReference type="EMBL" id="BAAAXF010000052">
    <property type="protein sequence ID" value="GAA3500236.1"/>
    <property type="molecule type" value="Genomic_DNA"/>
</dbReference>
<evidence type="ECO:0000313" key="4">
    <source>
        <dbReference type="Proteomes" id="UP001501455"/>
    </source>
</evidence>
<protein>
    <recommendedName>
        <fullName evidence="2">Mycothiol-dependent maleylpyruvate isomerase metal-binding domain-containing protein</fullName>
    </recommendedName>
</protein>
<feature type="domain" description="Mycothiol-dependent maleylpyruvate isomerase metal-binding" evidence="2">
    <location>
        <begin position="10"/>
        <end position="129"/>
    </location>
</feature>
<keyword evidence="4" id="KW-1185">Reference proteome</keyword>
<dbReference type="InterPro" id="IPR024344">
    <property type="entry name" value="MDMPI_metal-binding"/>
</dbReference>
<proteinExistence type="predicted"/>
<dbReference type="Gene3D" id="1.20.120.450">
    <property type="entry name" value="dinb family like domain"/>
    <property type="match status" value="1"/>
</dbReference>
<comment type="caution">
    <text evidence="3">The sequence shown here is derived from an EMBL/GenBank/DDBJ whole genome shotgun (WGS) entry which is preliminary data.</text>
</comment>
<evidence type="ECO:0000256" key="1">
    <source>
        <dbReference type="SAM" id="MobiDB-lite"/>
    </source>
</evidence>
<evidence type="ECO:0000313" key="3">
    <source>
        <dbReference type="EMBL" id="GAA3500236.1"/>
    </source>
</evidence>
<dbReference type="Proteomes" id="UP001501455">
    <property type="component" value="Unassembled WGS sequence"/>
</dbReference>
<feature type="region of interest" description="Disordered" evidence="1">
    <location>
        <begin position="124"/>
        <end position="144"/>
    </location>
</feature>
<name>A0ABP6U121_9ACTN</name>
<reference evidence="4" key="1">
    <citation type="journal article" date="2019" name="Int. J. Syst. Evol. Microbiol.">
        <title>The Global Catalogue of Microorganisms (GCM) 10K type strain sequencing project: providing services to taxonomists for standard genome sequencing and annotation.</title>
        <authorList>
            <consortium name="The Broad Institute Genomics Platform"/>
            <consortium name="The Broad Institute Genome Sequencing Center for Infectious Disease"/>
            <person name="Wu L."/>
            <person name="Ma J."/>
        </authorList>
    </citation>
    <scope>NUCLEOTIDE SEQUENCE [LARGE SCALE GENOMIC DNA]</scope>
    <source>
        <strain evidence="4">JCM 4816</strain>
    </source>
</reference>
<accession>A0ABP6U121</accession>
<dbReference type="SUPFAM" id="SSF109854">
    <property type="entry name" value="DinB/YfiT-like putative metalloenzymes"/>
    <property type="match status" value="1"/>
</dbReference>
<dbReference type="InterPro" id="IPR034660">
    <property type="entry name" value="DinB/YfiT-like"/>
</dbReference>